<accession>A0A5B7T079</accession>
<keyword evidence="1" id="KW-0812">Transmembrane</keyword>
<dbReference type="STRING" id="1423818.FC88_GL000511"/>
<keyword evidence="2" id="KW-0732">Signal</keyword>
<organism evidence="3 4">
    <name type="scientific">Companilactobacillus futsaii</name>
    <dbReference type="NCBI Taxonomy" id="938155"/>
    <lineage>
        <taxon>Bacteria</taxon>
        <taxon>Bacillati</taxon>
        <taxon>Bacillota</taxon>
        <taxon>Bacilli</taxon>
        <taxon>Lactobacillales</taxon>
        <taxon>Lactobacillaceae</taxon>
        <taxon>Companilactobacillus</taxon>
    </lineage>
</organism>
<keyword evidence="1" id="KW-0472">Membrane</keyword>
<feature type="transmembrane region" description="Helical" evidence="1">
    <location>
        <begin position="223"/>
        <end position="241"/>
    </location>
</feature>
<dbReference type="KEGG" id="lft:FG051_01910"/>
<dbReference type="AlphaFoldDB" id="A0A5B7T079"/>
<dbReference type="SUPFAM" id="SSF49344">
    <property type="entry name" value="CBD9-like"/>
    <property type="match status" value="1"/>
</dbReference>
<name>A0A5B7T079_9LACO</name>
<gene>
    <name evidence="3" type="ORF">FG051_01910</name>
</gene>
<keyword evidence="1" id="KW-1133">Transmembrane helix</keyword>
<proteinExistence type="predicted"/>
<sequence>MKRFIIILMSALCFFASFGTVVQAASDNLTPNNNESGDLGITIDGNFDDWADKTKQPMKVTGDDNDIKYTSFLADKNNLYLYILMKPFWSWGYTNFQPYGYVLNIGGKEFDITLNKKDFKKDYVDVSNLAIGEKKMVPLEIYNKINNQTTSYDNLVCVSRQYITQHVGTGSTTFKGKGYVFEAKIPFKYLKGISNTEGQNITLANTNLWSGTLQVTGGSTGPIVLASTGFVIAIIAVLKYSGFSFKKRRTL</sequence>
<evidence type="ECO:0000256" key="1">
    <source>
        <dbReference type="SAM" id="Phobius"/>
    </source>
</evidence>
<evidence type="ECO:0000313" key="4">
    <source>
        <dbReference type="Proteomes" id="UP000310673"/>
    </source>
</evidence>
<dbReference type="NCBIfam" id="TIGR04145">
    <property type="entry name" value="Firmicu_CTERM"/>
    <property type="match status" value="1"/>
</dbReference>
<reference evidence="3 4" key="1">
    <citation type="submission" date="2019-05" db="EMBL/GenBank/DDBJ databases">
        <title>Genome Sequence of Lactobacillus futsaii Y97, a Potential Probiotic Strain Isolated from the Futsai of Taiwan.</title>
        <authorList>
            <person name="Du X."/>
        </authorList>
    </citation>
    <scope>NUCLEOTIDE SEQUENCE [LARGE SCALE GENOMIC DNA]</scope>
    <source>
        <strain evidence="3 4">Y97</strain>
    </source>
</reference>
<dbReference type="Proteomes" id="UP000310673">
    <property type="component" value="Chromosome"/>
</dbReference>
<evidence type="ECO:0000313" key="3">
    <source>
        <dbReference type="EMBL" id="QCX23934.1"/>
    </source>
</evidence>
<dbReference type="RefSeq" id="WP_057812182.1">
    <property type="nucleotide sequence ID" value="NZ_CP040736.1"/>
</dbReference>
<evidence type="ECO:0000256" key="2">
    <source>
        <dbReference type="SAM" id="SignalP"/>
    </source>
</evidence>
<feature type="chain" id="PRO_5022805253" evidence="2">
    <location>
        <begin position="25"/>
        <end position="251"/>
    </location>
</feature>
<protein>
    <submittedName>
        <fullName evidence="3">Firmicu-CTERM sorting domain-containing protein</fullName>
    </submittedName>
</protein>
<dbReference type="InterPro" id="IPR026409">
    <property type="entry name" value="Firmicu_CTERM"/>
</dbReference>
<feature type="signal peptide" evidence="2">
    <location>
        <begin position="1"/>
        <end position="24"/>
    </location>
</feature>
<dbReference type="EMBL" id="CP040736">
    <property type="protein sequence ID" value="QCX23934.1"/>
    <property type="molecule type" value="Genomic_DNA"/>
</dbReference>